<accession>A0A1F6H0C3</accession>
<gene>
    <name evidence="2" type="ORF">A2557_11940</name>
</gene>
<dbReference type="EMBL" id="MFNF01000011">
    <property type="protein sequence ID" value="OGH03843.1"/>
    <property type="molecule type" value="Genomic_DNA"/>
</dbReference>
<dbReference type="Gene3D" id="3.90.10.10">
    <property type="entry name" value="Cytochrome C3"/>
    <property type="match status" value="2"/>
</dbReference>
<protein>
    <submittedName>
        <fullName evidence="2">Uncharacterized protein</fullName>
    </submittedName>
</protein>
<evidence type="ECO:0000313" key="2">
    <source>
        <dbReference type="EMBL" id="OGH03843.1"/>
    </source>
</evidence>
<feature type="compositionally biased region" description="Basic and acidic residues" evidence="1">
    <location>
        <begin position="266"/>
        <end position="284"/>
    </location>
</feature>
<evidence type="ECO:0000313" key="3">
    <source>
        <dbReference type="Proteomes" id="UP000177583"/>
    </source>
</evidence>
<reference evidence="2 3" key="1">
    <citation type="journal article" date="2016" name="Nat. Commun.">
        <title>Thousands of microbial genomes shed light on interconnected biogeochemical processes in an aquifer system.</title>
        <authorList>
            <person name="Anantharaman K."/>
            <person name="Brown C.T."/>
            <person name="Hug L.A."/>
            <person name="Sharon I."/>
            <person name="Castelle C.J."/>
            <person name="Probst A.J."/>
            <person name="Thomas B.C."/>
            <person name="Singh A."/>
            <person name="Wilkins M.J."/>
            <person name="Karaoz U."/>
            <person name="Brodie E.L."/>
            <person name="Williams K.H."/>
            <person name="Hubbard S.S."/>
            <person name="Banfield J.F."/>
        </authorList>
    </citation>
    <scope>NUCLEOTIDE SEQUENCE [LARGE SCALE GENOMIC DNA]</scope>
</reference>
<sequence length="294" mass="31925">MNKGLVIALVLVVSAALGSLLRPHQFLSPGPLIQGHAKLDQDCLACHRPFEGPGKCENCHKPEDFLKKPVAKAEFHHKLGPKTCISCHTDHGVRHVSHFSHNLLDSKTNQDCSGCHKAPTDKNHIGVKESCSACHGQGAFKPASFEHGKWFHFDKNHKAKCITCHQGEDYTSYTCFGCHAHGMGEIRGEHAEEGILDLRDCVGCHPSGKEYDAKMRRSRPVKDNGIQGPVRQYDRAEALAGMSALPGQAGTAVDSAGGQGVQESGGRSEHEGKGEHGSEHHSEHGDDEEEEDDD</sequence>
<dbReference type="SUPFAM" id="SSF48695">
    <property type="entry name" value="Multiheme cytochromes"/>
    <property type="match status" value="1"/>
</dbReference>
<name>A0A1F6H0C3_9PROT</name>
<proteinExistence type="predicted"/>
<evidence type="ECO:0000256" key="1">
    <source>
        <dbReference type="SAM" id="MobiDB-lite"/>
    </source>
</evidence>
<organism evidence="2 3">
    <name type="scientific">Candidatus Lambdaproteobacteria bacterium RIFOXYD2_FULL_56_26</name>
    <dbReference type="NCBI Taxonomy" id="1817773"/>
    <lineage>
        <taxon>Bacteria</taxon>
        <taxon>Pseudomonadati</taxon>
        <taxon>Pseudomonadota</taxon>
        <taxon>Candidatus Lambdaproteobacteria</taxon>
    </lineage>
</organism>
<dbReference type="InterPro" id="IPR036280">
    <property type="entry name" value="Multihaem_cyt_sf"/>
</dbReference>
<comment type="caution">
    <text evidence="2">The sequence shown here is derived from an EMBL/GenBank/DDBJ whole genome shotgun (WGS) entry which is preliminary data.</text>
</comment>
<dbReference type="Proteomes" id="UP000177583">
    <property type="component" value="Unassembled WGS sequence"/>
</dbReference>
<feature type="compositionally biased region" description="Acidic residues" evidence="1">
    <location>
        <begin position="285"/>
        <end position="294"/>
    </location>
</feature>
<dbReference type="AlphaFoldDB" id="A0A1F6H0C3"/>
<feature type="region of interest" description="Disordered" evidence="1">
    <location>
        <begin position="244"/>
        <end position="294"/>
    </location>
</feature>